<dbReference type="GeneID" id="1475839"/>
<dbReference type="EMBL" id="DUJU01000149">
    <property type="protein sequence ID" value="HIH94948.1"/>
    <property type="molecule type" value="Genomic_DNA"/>
</dbReference>
<name>A0A832SKQ3_9EURY</name>
<evidence type="ECO:0000313" key="2">
    <source>
        <dbReference type="EMBL" id="HIH94948.1"/>
    </source>
</evidence>
<organism evidence="2 3">
    <name type="scientific">Methanosarcina acetivorans</name>
    <dbReference type="NCBI Taxonomy" id="2214"/>
    <lineage>
        <taxon>Archaea</taxon>
        <taxon>Methanobacteriati</taxon>
        <taxon>Methanobacteriota</taxon>
        <taxon>Stenosarchaea group</taxon>
        <taxon>Methanomicrobia</taxon>
        <taxon>Methanosarcinales</taxon>
        <taxon>Methanosarcinaceae</taxon>
        <taxon>Methanosarcina</taxon>
    </lineage>
</organism>
<accession>A0A832SKQ3</accession>
<dbReference type="InterPro" id="IPR029032">
    <property type="entry name" value="AhpD-like"/>
</dbReference>
<dbReference type="GO" id="GO:0051920">
    <property type="term" value="F:peroxiredoxin activity"/>
    <property type="evidence" value="ECO:0007669"/>
    <property type="project" value="InterPro"/>
</dbReference>
<dbReference type="AlphaFoldDB" id="A0A832SKQ3"/>
<dbReference type="OMA" id="EKGCCCG"/>
<dbReference type="Proteomes" id="UP000600774">
    <property type="component" value="Unassembled WGS sequence"/>
</dbReference>
<dbReference type="SUPFAM" id="SSF69118">
    <property type="entry name" value="AhpD-like"/>
    <property type="match status" value="1"/>
</dbReference>
<feature type="domain" description="Carboxymuconolactone decarboxylase-like" evidence="1">
    <location>
        <begin position="9"/>
        <end position="82"/>
    </location>
</feature>
<evidence type="ECO:0000313" key="3">
    <source>
        <dbReference type="Proteomes" id="UP000600774"/>
    </source>
</evidence>
<dbReference type="InterPro" id="IPR004675">
    <property type="entry name" value="AhpD_core"/>
</dbReference>
<gene>
    <name evidence="2" type="ORF">HA338_13330</name>
</gene>
<dbReference type="Gene3D" id="1.20.1290.10">
    <property type="entry name" value="AhpD-like"/>
    <property type="match status" value="1"/>
</dbReference>
<dbReference type="PANTHER" id="PTHR33930:SF8">
    <property type="entry name" value="4-CARBOXYMUCONOLACTONE DECARBOXYLASE"/>
    <property type="match status" value="1"/>
</dbReference>
<dbReference type="InterPro" id="IPR003779">
    <property type="entry name" value="CMD-like"/>
</dbReference>
<evidence type="ECO:0000259" key="1">
    <source>
        <dbReference type="Pfam" id="PF02627"/>
    </source>
</evidence>
<sequence>MPFMNEILPDTAEAFGKLRDSIFEGGELDRKTKELIAIASSVLMRCQYCVDVHSQRAAANEASKKEIAEAIAVAMFIAGGSQLGWTNVYGENVYDIVFGEKKPEEAEKEKGCCCGNWRRNQRNS</sequence>
<reference evidence="2" key="1">
    <citation type="journal article" date="2020" name="bioRxiv">
        <title>A rank-normalized archaeal taxonomy based on genome phylogeny resolves widespread incomplete and uneven classifications.</title>
        <authorList>
            <person name="Rinke C."/>
            <person name="Chuvochina M."/>
            <person name="Mussig A.J."/>
            <person name="Chaumeil P.-A."/>
            <person name="Waite D.W."/>
            <person name="Whitman W.B."/>
            <person name="Parks D.H."/>
            <person name="Hugenholtz P."/>
        </authorList>
    </citation>
    <scope>NUCLEOTIDE SEQUENCE</scope>
    <source>
        <strain evidence="2">UBA8876</strain>
    </source>
</reference>
<comment type="caution">
    <text evidence="2">The sequence shown here is derived from an EMBL/GenBank/DDBJ whole genome shotgun (WGS) entry which is preliminary data.</text>
</comment>
<dbReference type="Pfam" id="PF02627">
    <property type="entry name" value="CMD"/>
    <property type="match status" value="1"/>
</dbReference>
<dbReference type="RefSeq" id="WP_011023842.1">
    <property type="nucleotide sequence ID" value="NZ_DUJU01000149.1"/>
</dbReference>
<dbReference type="NCBIfam" id="TIGR00778">
    <property type="entry name" value="ahpD_dom"/>
    <property type="match status" value="1"/>
</dbReference>
<protein>
    <submittedName>
        <fullName evidence="2">Carboxymuconolactone decarboxylase family protein</fullName>
    </submittedName>
</protein>
<dbReference type="PANTHER" id="PTHR33930">
    <property type="entry name" value="ALKYL HYDROPEROXIDE REDUCTASE AHPD"/>
    <property type="match status" value="1"/>
</dbReference>
<proteinExistence type="predicted"/>